<keyword evidence="4" id="KW-1185">Reference proteome</keyword>
<reference evidence="3" key="1">
    <citation type="submission" date="2013-11" db="EMBL/GenBank/DDBJ databases">
        <title>Genome sequence of the fusiform rust pathogen reveals effectors for host alternation and coevolution with pine.</title>
        <authorList>
            <consortium name="DOE Joint Genome Institute"/>
            <person name="Smith K."/>
            <person name="Pendleton A."/>
            <person name="Kubisiak T."/>
            <person name="Anderson C."/>
            <person name="Salamov A."/>
            <person name="Aerts A."/>
            <person name="Riley R."/>
            <person name="Clum A."/>
            <person name="Lindquist E."/>
            <person name="Ence D."/>
            <person name="Campbell M."/>
            <person name="Kronenberg Z."/>
            <person name="Feau N."/>
            <person name="Dhillon B."/>
            <person name="Hamelin R."/>
            <person name="Burleigh J."/>
            <person name="Smith J."/>
            <person name="Yandell M."/>
            <person name="Nelson C."/>
            <person name="Grigoriev I."/>
            <person name="Davis J."/>
        </authorList>
    </citation>
    <scope>NUCLEOTIDE SEQUENCE</scope>
    <source>
        <strain evidence="3">G11</strain>
    </source>
</reference>
<protein>
    <recommendedName>
        <fullName evidence="2">Retrovirus-related Pol polyprotein from transposon TNT 1-94-like beta-barrel domain-containing protein</fullName>
    </recommendedName>
</protein>
<accession>A0A9P6NCN7</accession>
<feature type="compositionally biased region" description="Low complexity" evidence="1">
    <location>
        <begin position="78"/>
        <end position="87"/>
    </location>
</feature>
<evidence type="ECO:0000313" key="4">
    <source>
        <dbReference type="Proteomes" id="UP000886653"/>
    </source>
</evidence>
<proteinExistence type="predicted"/>
<dbReference type="EMBL" id="MU167299">
    <property type="protein sequence ID" value="KAG0144270.1"/>
    <property type="molecule type" value="Genomic_DNA"/>
</dbReference>
<organism evidence="3 4">
    <name type="scientific">Cronartium quercuum f. sp. fusiforme G11</name>
    <dbReference type="NCBI Taxonomy" id="708437"/>
    <lineage>
        <taxon>Eukaryota</taxon>
        <taxon>Fungi</taxon>
        <taxon>Dikarya</taxon>
        <taxon>Basidiomycota</taxon>
        <taxon>Pucciniomycotina</taxon>
        <taxon>Pucciniomycetes</taxon>
        <taxon>Pucciniales</taxon>
        <taxon>Coleosporiaceae</taxon>
        <taxon>Cronartium</taxon>
    </lineage>
</organism>
<dbReference type="Proteomes" id="UP000886653">
    <property type="component" value="Unassembled WGS sequence"/>
</dbReference>
<comment type="caution">
    <text evidence="3">The sequence shown here is derived from an EMBL/GenBank/DDBJ whole genome shotgun (WGS) entry which is preliminary data.</text>
</comment>
<feature type="region of interest" description="Disordered" evidence="1">
    <location>
        <begin position="78"/>
        <end position="97"/>
    </location>
</feature>
<dbReference type="Pfam" id="PF22936">
    <property type="entry name" value="Pol_BBD"/>
    <property type="match status" value="1"/>
</dbReference>
<dbReference type="InterPro" id="IPR054722">
    <property type="entry name" value="PolX-like_BBD"/>
</dbReference>
<feature type="domain" description="Retrovirus-related Pol polyprotein from transposon TNT 1-94-like beta-barrel" evidence="2">
    <location>
        <begin position="118"/>
        <end position="193"/>
    </location>
</feature>
<sequence>MEVSWLEVPGENAMALTITVKHLKPVRTPREPLVCSLGHIGHMDKHCKTQIQAEEREMIRKYKEMTMNKANSAVINSSINKSTSSPSQTHEASDSSATPSFFDEAFATTVNVEEDIITLDTAATSHMFGNKDYISDLTPTVPSPINIASKNGKIYANHRGVAHLGGLRLTGVLWSKDLGVNLVSTGLLYDNGFKIQWSKDSANIYDQSGKFLLTFF</sequence>
<evidence type="ECO:0000256" key="1">
    <source>
        <dbReference type="SAM" id="MobiDB-lite"/>
    </source>
</evidence>
<feature type="compositionally biased region" description="Polar residues" evidence="1">
    <location>
        <begin position="88"/>
        <end position="97"/>
    </location>
</feature>
<gene>
    <name evidence="3" type="ORF">CROQUDRAFT_638618</name>
</gene>
<evidence type="ECO:0000313" key="3">
    <source>
        <dbReference type="EMBL" id="KAG0144270.1"/>
    </source>
</evidence>
<dbReference type="AlphaFoldDB" id="A0A9P6NCN7"/>
<evidence type="ECO:0000259" key="2">
    <source>
        <dbReference type="Pfam" id="PF22936"/>
    </source>
</evidence>
<name>A0A9P6NCN7_9BASI</name>
<dbReference type="OrthoDB" id="430476at2759"/>